<evidence type="ECO:0000256" key="1">
    <source>
        <dbReference type="SAM" id="SignalP"/>
    </source>
</evidence>
<evidence type="ECO:0000313" key="3">
    <source>
        <dbReference type="Proteomes" id="UP000786811"/>
    </source>
</evidence>
<gene>
    <name evidence="2" type="ORF">HICCMSTLAB_LOCUS3440</name>
</gene>
<name>A0A8J2H7V1_COTCN</name>
<dbReference type="OrthoDB" id="10271012at2759"/>
<comment type="caution">
    <text evidence="2">The sequence shown here is derived from an EMBL/GenBank/DDBJ whole genome shotgun (WGS) entry which is preliminary data.</text>
</comment>
<keyword evidence="1" id="KW-0732">Signal</keyword>
<sequence>MADKKEFFILSWFLCLVSAQDLVKSFTYGGFFYKCANESVDVFFDQKINTEVNMYTSFAENERYEDKNTECSKYFPMRKPPGQLRAEFKFDTCSKGNHDFALFVNEIATGFILHRFNISC</sequence>
<feature type="chain" id="PRO_5035167762" evidence="1">
    <location>
        <begin position="20"/>
        <end position="120"/>
    </location>
</feature>
<accession>A0A8J2H7V1</accession>
<dbReference type="AlphaFoldDB" id="A0A8J2H7V1"/>
<dbReference type="Proteomes" id="UP000786811">
    <property type="component" value="Unassembled WGS sequence"/>
</dbReference>
<organism evidence="2 3">
    <name type="scientific">Cotesia congregata</name>
    <name type="common">Parasitoid wasp</name>
    <name type="synonym">Apanteles congregatus</name>
    <dbReference type="NCBI Taxonomy" id="51543"/>
    <lineage>
        <taxon>Eukaryota</taxon>
        <taxon>Metazoa</taxon>
        <taxon>Ecdysozoa</taxon>
        <taxon>Arthropoda</taxon>
        <taxon>Hexapoda</taxon>
        <taxon>Insecta</taxon>
        <taxon>Pterygota</taxon>
        <taxon>Neoptera</taxon>
        <taxon>Endopterygota</taxon>
        <taxon>Hymenoptera</taxon>
        <taxon>Apocrita</taxon>
        <taxon>Ichneumonoidea</taxon>
        <taxon>Braconidae</taxon>
        <taxon>Microgastrinae</taxon>
        <taxon>Cotesia</taxon>
    </lineage>
</organism>
<reference evidence="2" key="1">
    <citation type="submission" date="2021-04" db="EMBL/GenBank/DDBJ databases">
        <authorList>
            <person name="Chebbi M.A.C M."/>
        </authorList>
    </citation>
    <scope>NUCLEOTIDE SEQUENCE</scope>
</reference>
<proteinExistence type="predicted"/>
<protein>
    <submittedName>
        <fullName evidence="2">Uncharacterized protein</fullName>
    </submittedName>
</protein>
<keyword evidence="3" id="KW-1185">Reference proteome</keyword>
<dbReference type="EMBL" id="CAJNRD030001118">
    <property type="protein sequence ID" value="CAG5082033.1"/>
    <property type="molecule type" value="Genomic_DNA"/>
</dbReference>
<evidence type="ECO:0000313" key="2">
    <source>
        <dbReference type="EMBL" id="CAG5082033.1"/>
    </source>
</evidence>
<feature type="signal peptide" evidence="1">
    <location>
        <begin position="1"/>
        <end position="19"/>
    </location>
</feature>